<evidence type="ECO:0000313" key="2">
    <source>
        <dbReference type="EMBL" id="RKN41208.1"/>
    </source>
</evidence>
<dbReference type="InterPro" id="IPR029045">
    <property type="entry name" value="ClpP/crotonase-like_dom_sf"/>
</dbReference>
<dbReference type="PANTHER" id="PTHR11941:SF54">
    <property type="entry name" value="ENOYL-COA HYDRATASE, MITOCHONDRIAL"/>
    <property type="match status" value="1"/>
</dbReference>
<dbReference type="AlphaFoldDB" id="A0A3A9YYT4"/>
<dbReference type="Gene3D" id="3.90.226.10">
    <property type="entry name" value="2-enoyl-CoA Hydratase, Chain A, domain 1"/>
    <property type="match status" value="1"/>
</dbReference>
<dbReference type="GO" id="GO:0016853">
    <property type="term" value="F:isomerase activity"/>
    <property type="evidence" value="ECO:0007669"/>
    <property type="project" value="UniProtKB-KW"/>
</dbReference>
<dbReference type="RefSeq" id="WP_120680134.1">
    <property type="nucleotide sequence ID" value="NZ_RBAL01000008.1"/>
</dbReference>
<dbReference type="CDD" id="cd06558">
    <property type="entry name" value="crotonase-like"/>
    <property type="match status" value="1"/>
</dbReference>
<organism evidence="2 3">
    <name type="scientific">Streptomyces hoynatensis</name>
    <dbReference type="NCBI Taxonomy" id="1141874"/>
    <lineage>
        <taxon>Bacteria</taxon>
        <taxon>Bacillati</taxon>
        <taxon>Actinomycetota</taxon>
        <taxon>Actinomycetes</taxon>
        <taxon>Kitasatosporales</taxon>
        <taxon>Streptomycetaceae</taxon>
        <taxon>Streptomyces</taxon>
    </lineage>
</organism>
<reference evidence="2 3" key="1">
    <citation type="journal article" date="2014" name="Int. J. Syst. Evol. Microbiol.">
        <title>Streptomyces hoynatensis sp. nov., isolated from deep marine sediment.</title>
        <authorList>
            <person name="Veyisoglu A."/>
            <person name="Sahin N."/>
        </authorList>
    </citation>
    <scope>NUCLEOTIDE SEQUENCE [LARGE SCALE GENOMIC DNA]</scope>
    <source>
        <strain evidence="2 3">KCTC 29097</strain>
    </source>
</reference>
<evidence type="ECO:0000256" key="1">
    <source>
        <dbReference type="SAM" id="MobiDB-lite"/>
    </source>
</evidence>
<dbReference type="InterPro" id="IPR053482">
    <property type="entry name" value="DPA-CoA_Dioxygenase"/>
</dbReference>
<comment type="caution">
    <text evidence="2">The sequence shown here is derived from an EMBL/GenBank/DDBJ whole genome shotgun (WGS) entry which is preliminary data.</text>
</comment>
<dbReference type="NCBIfam" id="NF042432">
    <property type="entry name" value="DHPACoAdixog_DpgC"/>
    <property type="match status" value="1"/>
</dbReference>
<keyword evidence="3" id="KW-1185">Reference proteome</keyword>
<protein>
    <submittedName>
        <fullName evidence="2">Enoyl-CoA hydratase/isomerase family protein</fullName>
    </submittedName>
</protein>
<dbReference type="InterPro" id="IPR001753">
    <property type="entry name" value="Enoyl-CoA_hydra/iso"/>
</dbReference>
<dbReference type="OrthoDB" id="7337390at2"/>
<accession>A0A3A9YYT4</accession>
<dbReference type="PANTHER" id="PTHR11941">
    <property type="entry name" value="ENOYL-COA HYDRATASE-RELATED"/>
    <property type="match status" value="1"/>
</dbReference>
<dbReference type="EMBL" id="RBAL01000008">
    <property type="protein sequence ID" value="RKN41208.1"/>
    <property type="molecule type" value="Genomic_DNA"/>
</dbReference>
<dbReference type="SUPFAM" id="SSF52096">
    <property type="entry name" value="ClpP/crotonase"/>
    <property type="match status" value="1"/>
</dbReference>
<keyword evidence="2" id="KW-0413">Isomerase</keyword>
<dbReference type="GO" id="GO:0006635">
    <property type="term" value="P:fatty acid beta-oxidation"/>
    <property type="evidence" value="ECO:0007669"/>
    <property type="project" value="TreeGrafter"/>
</dbReference>
<gene>
    <name evidence="2" type="ORF">D7294_15875</name>
</gene>
<dbReference type="Pfam" id="PF00378">
    <property type="entry name" value="ECH_1"/>
    <property type="match status" value="1"/>
</dbReference>
<dbReference type="Proteomes" id="UP000272474">
    <property type="component" value="Unassembled WGS sequence"/>
</dbReference>
<sequence>MTAPGAARATHPSGPQSGGHPDADSAEAGRLEAWLAGEPVPGGTLAADAGRLAAYAAEGDALLAAMPPRLDRTPGQLARAERVHESCRRVRSRFAHRHAAALYAELTESMTRYLRLPELAYAAAERYPGLLPTRERIAGELAHIQAGKEGWEIDQGIFLRAVLRLPEEGRHLMDAMLRPTPRAEELLPAFRREGRVELPALLLERRGGAAHLTFHNPRALNAEDNGLIADMETAVDLALLDEQVRVGVLRGGVMTHPRYQGRRVFSAGINLSDLHKGRISYLDFLMGREMGYIAKLVHGLLTEPEPAAWPRRTVQKPWIAAVDTFAIGGGMQLLLAVDHVLAAADSYLSLPAAQEGIIPGASDFRLTRIAGARLARQIILGGRKLWAAEPEARCLVDEVVEPGEMDAAVEASVAHFDSPAVVGNRRMMNLTDEPRDAFRAYLAEFAVEQALRIYSRDVIDKVERRYAARSRRPAD</sequence>
<proteinExistence type="predicted"/>
<dbReference type="Gene3D" id="1.20.58.1300">
    <property type="match status" value="1"/>
</dbReference>
<evidence type="ECO:0000313" key="3">
    <source>
        <dbReference type="Proteomes" id="UP000272474"/>
    </source>
</evidence>
<name>A0A3A9YYT4_9ACTN</name>
<feature type="region of interest" description="Disordered" evidence="1">
    <location>
        <begin position="1"/>
        <end position="26"/>
    </location>
</feature>